<reference evidence="10" key="1">
    <citation type="submission" date="2017-02" db="EMBL/GenBank/DDBJ databases">
        <authorList>
            <person name="Varghese N."/>
            <person name="Submissions S."/>
        </authorList>
    </citation>
    <scope>NUCLEOTIDE SEQUENCE [LARGE SCALE GENOMIC DNA]</scope>
    <source>
        <strain evidence="10">ATCC BAA-34</strain>
    </source>
</reference>
<evidence type="ECO:0000256" key="6">
    <source>
        <dbReference type="ARBA" id="ARBA00022683"/>
    </source>
</evidence>
<dbReference type="PROSITE" id="PS51096">
    <property type="entry name" value="PTS_EIIA_TYPE_4"/>
    <property type="match status" value="1"/>
</dbReference>
<protein>
    <submittedName>
        <fullName evidence="9">PTS system, mannose-specific IIA component</fullName>
    </submittedName>
</protein>
<dbReference type="CDD" id="cd00006">
    <property type="entry name" value="PTS_IIA_man"/>
    <property type="match status" value="1"/>
</dbReference>
<dbReference type="GO" id="GO:0016301">
    <property type="term" value="F:kinase activity"/>
    <property type="evidence" value="ECO:0007669"/>
    <property type="project" value="UniProtKB-KW"/>
</dbReference>
<dbReference type="Proteomes" id="UP000190102">
    <property type="component" value="Unassembled WGS sequence"/>
</dbReference>
<keyword evidence="2" id="KW-0813">Transport</keyword>
<dbReference type="OrthoDB" id="9794368at2"/>
<evidence type="ECO:0000256" key="4">
    <source>
        <dbReference type="ARBA" id="ARBA00022597"/>
    </source>
</evidence>
<evidence type="ECO:0000313" key="10">
    <source>
        <dbReference type="Proteomes" id="UP000190102"/>
    </source>
</evidence>
<evidence type="ECO:0000256" key="2">
    <source>
        <dbReference type="ARBA" id="ARBA00022448"/>
    </source>
</evidence>
<dbReference type="InterPro" id="IPR004701">
    <property type="entry name" value="PTS_EIIA_man-typ"/>
</dbReference>
<evidence type="ECO:0000313" key="9">
    <source>
        <dbReference type="EMBL" id="SKA21959.1"/>
    </source>
</evidence>
<comment type="subcellular location">
    <subcellularLocation>
        <location evidence="1">Cytoplasm</location>
    </subcellularLocation>
</comment>
<gene>
    <name evidence="9" type="ORF">SAMN02745119_03184</name>
</gene>
<evidence type="ECO:0000256" key="3">
    <source>
        <dbReference type="ARBA" id="ARBA00022490"/>
    </source>
</evidence>
<organism evidence="9 10">
    <name type="scientific">Trichlorobacter thiogenes</name>
    <dbReference type="NCBI Taxonomy" id="115783"/>
    <lineage>
        <taxon>Bacteria</taxon>
        <taxon>Pseudomonadati</taxon>
        <taxon>Thermodesulfobacteriota</taxon>
        <taxon>Desulfuromonadia</taxon>
        <taxon>Geobacterales</taxon>
        <taxon>Geobacteraceae</taxon>
        <taxon>Trichlorobacter</taxon>
    </lineage>
</organism>
<feature type="domain" description="PTS EIIA type-4" evidence="8">
    <location>
        <begin position="1"/>
        <end position="122"/>
    </location>
</feature>
<keyword evidence="4" id="KW-0762">Sugar transport</keyword>
<proteinExistence type="predicted"/>
<dbReference type="STRING" id="115783.SAMN02745119_03184"/>
<keyword evidence="7" id="KW-0418">Kinase</keyword>
<dbReference type="GO" id="GO:0016020">
    <property type="term" value="C:membrane"/>
    <property type="evidence" value="ECO:0007669"/>
    <property type="project" value="InterPro"/>
</dbReference>
<evidence type="ECO:0000256" key="7">
    <source>
        <dbReference type="ARBA" id="ARBA00022777"/>
    </source>
</evidence>
<dbReference type="AlphaFoldDB" id="A0A1T4S0Z6"/>
<evidence type="ECO:0000256" key="1">
    <source>
        <dbReference type="ARBA" id="ARBA00004496"/>
    </source>
</evidence>
<keyword evidence="3" id="KW-0963">Cytoplasm</keyword>
<dbReference type="RefSeq" id="WP_078791411.1">
    <property type="nucleotide sequence ID" value="NZ_FUWR01000028.1"/>
</dbReference>
<keyword evidence="10" id="KW-1185">Reference proteome</keyword>
<dbReference type="PANTHER" id="PTHR33799">
    <property type="entry name" value="PTS PERMEASE-RELATED-RELATED"/>
    <property type="match status" value="1"/>
</dbReference>
<dbReference type="PANTHER" id="PTHR33799:SF1">
    <property type="entry name" value="PTS SYSTEM MANNOSE-SPECIFIC EIIAB COMPONENT-RELATED"/>
    <property type="match status" value="1"/>
</dbReference>
<dbReference type="InterPro" id="IPR051471">
    <property type="entry name" value="Bacterial_PTS_sugar_comp"/>
</dbReference>
<sequence>MTGLVVVTHAGLATSLIAASSMITGSSEGCEAVELHADDPADGLVGRIAEALKTVGSDGAIIMTDMFGGTPSNAAMSFLQEGKVEVVTGVNLPMMVEFFSRRGRMTLEELCASLLRCGRESVIVAGEFLK</sequence>
<dbReference type="InterPro" id="IPR033887">
    <property type="entry name" value="PTS_IIA_man"/>
</dbReference>
<keyword evidence="6" id="KW-0598">Phosphotransferase system</keyword>
<accession>A0A1T4S0Z6</accession>
<evidence type="ECO:0000259" key="8">
    <source>
        <dbReference type="PROSITE" id="PS51096"/>
    </source>
</evidence>
<dbReference type="GO" id="GO:0009401">
    <property type="term" value="P:phosphoenolpyruvate-dependent sugar phosphotransferase system"/>
    <property type="evidence" value="ECO:0007669"/>
    <property type="project" value="UniProtKB-KW"/>
</dbReference>
<dbReference type="SUPFAM" id="SSF53062">
    <property type="entry name" value="PTS system fructose IIA component-like"/>
    <property type="match status" value="1"/>
</dbReference>
<dbReference type="EMBL" id="FUWR01000028">
    <property type="protein sequence ID" value="SKA21959.1"/>
    <property type="molecule type" value="Genomic_DNA"/>
</dbReference>
<dbReference type="InterPro" id="IPR036662">
    <property type="entry name" value="PTS_EIIA_man-typ_sf"/>
</dbReference>
<keyword evidence="5" id="KW-0808">Transferase</keyword>
<dbReference type="Gene3D" id="3.40.50.510">
    <property type="entry name" value="Phosphotransferase system, mannose-type IIA component"/>
    <property type="match status" value="1"/>
</dbReference>
<evidence type="ECO:0000256" key="5">
    <source>
        <dbReference type="ARBA" id="ARBA00022679"/>
    </source>
</evidence>
<dbReference type="GO" id="GO:0005737">
    <property type="term" value="C:cytoplasm"/>
    <property type="evidence" value="ECO:0007669"/>
    <property type="project" value="UniProtKB-SubCell"/>
</dbReference>
<name>A0A1T4S0Z6_9BACT</name>
<dbReference type="Pfam" id="PF03610">
    <property type="entry name" value="EIIA-man"/>
    <property type="match status" value="1"/>
</dbReference>